<keyword evidence="1" id="KW-0472">Membrane</keyword>
<keyword evidence="3" id="KW-1185">Reference proteome</keyword>
<organism evidence="2 3">
    <name type="scientific">Ulvibacter litoralis</name>
    <dbReference type="NCBI Taxonomy" id="227084"/>
    <lineage>
        <taxon>Bacteria</taxon>
        <taxon>Pseudomonadati</taxon>
        <taxon>Bacteroidota</taxon>
        <taxon>Flavobacteriia</taxon>
        <taxon>Flavobacteriales</taxon>
        <taxon>Flavobacteriaceae</taxon>
        <taxon>Ulvibacter</taxon>
    </lineage>
</organism>
<gene>
    <name evidence="2" type="ORF">SAMN05421855_101443</name>
</gene>
<dbReference type="Pfam" id="PF14079">
    <property type="entry name" value="DUF4260"/>
    <property type="match status" value="1"/>
</dbReference>
<dbReference type="InterPro" id="IPR025356">
    <property type="entry name" value="DUF4260"/>
</dbReference>
<dbReference type="Proteomes" id="UP000199321">
    <property type="component" value="Unassembled WGS sequence"/>
</dbReference>
<name>A0A1G7CL08_9FLAO</name>
<feature type="transmembrane region" description="Helical" evidence="1">
    <location>
        <begin position="63"/>
        <end position="88"/>
    </location>
</feature>
<accession>A0A1G7CL08</accession>
<dbReference type="STRING" id="227084.SAMN05421855_101443"/>
<sequence length="116" mass="13180">MMKTTLKIEELAQFCLGIFLFSQLHYSWWFFPTLLLLPDIGMLGYLVNTKVGAMVYNVFHNKAIAIAIMLAGMLYLGELYSLIGIILFSHSAMDRFLGYGLKYPDNFKNTHLGTMG</sequence>
<protein>
    <recommendedName>
        <fullName evidence="4">DUF4260 domain-containing protein</fullName>
    </recommendedName>
</protein>
<evidence type="ECO:0000313" key="3">
    <source>
        <dbReference type="Proteomes" id="UP000199321"/>
    </source>
</evidence>
<proteinExistence type="predicted"/>
<reference evidence="2 3" key="1">
    <citation type="submission" date="2016-10" db="EMBL/GenBank/DDBJ databases">
        <authorList>
            <person name="de Groot N.N."/>
        </authorList>
    </citation>
    <scope>NUCLEOTIDE SEQUENCE [LARGE SCALE GENOMIC DNA]</scope>
    <source>
        <strain evidence="2 3">DSM 16195</strain>
    </source>
</reference>
<dbReference type="AlphaFoldDB" id="A0A1G7CL08"/>
<evidence type="ECO:0000256" key="1">
    <source>
        <dbReference type="SAM" id="Phobius"/>
    </source>
</evidence>
<evidence type="ECO:0000313" key="2">
    <source>
        <dbReference type="EMBL" id="SDE40042.1"/>
    </source>
</evidence>
<keyword evidence="1" id="KW-1133">Transmembrane helix</keyword>
<dbReference type="EMBL" id="FNBA01000001">
    <property type="protein sequence ID" value="SDE40042.1"/>
    <property type="molecule type" value="Genomic_DNA"/>
</dbReference>
<keyword evidence="1" id="KW-0812">Transmembrane</keyword>
<feature type="transmembrane region" description="Helical" evidence="1">
    <location>
        <begin position="12"/>
        <end position="31"/>
    </location>
</feature>
<evidence type="ECO:0008006" key="4">
    <source>
        <dbReference type="Google" id="ProtNLM"/>
    </source>
</evidence>